<dbReference type="Proteomes" id="UP000318053">
    <property type="component" value="Unassembled WGS sequence"/>
</dbReference>
<keyword evidence="2" id="KW-1185">Reference proteome</keyword>
<evidence type="ECO:0000313" key="2">
    <source>
        <dbReference type="Proteomes" id="UP000318053"/>
    </source>
</evidence>
<dbReference type="EMBL" id="SJPK01000015">
    <property type="protein sequence ID" value="TWT56260.1"/>
    <property type="molecule type" value="Genomic_DNA"/>
</dbReference>
<reference evidence="1 2" key="1">
    <citation type="submission" date="2019-02" db="EMBL/GenBank/DDBJ databases">
        <title>Deep-cultivation of Planctomycetes and their phenomic and genomic characterization uncovers novel biology.</title>
        <authorList>
            <person name="Wiegand S."/>
            <person name="Jogler M."/>
            <person name="Boedeker C."/>
            <person name="Pinto D."/>
            <person name="Vollmers J."/>
            <person name="Rivas-Marin E."/>
            <person name="Kohn T."/>
            <person name="Peeters S.H."/>
            <person name="Heuer A."/>
            <person name="Rast P."/>
            <person name="Oberbeckmann S."/>
            <person name="Bunk B."/>
            <person name="Jeske O."/>
            <person name="Meyerdierks A."/>
            <person name="Storesund J.E."/>
            <person name="Kallscheuer N."/>
            <person name="Luecker S."/>
            <person name="Lage O.M."/>
            <person name="Pohl T."/>
            <person name="Merkel B.J."/>
            <person name="Hornburger P."/>
            <person name="Mueller R.-W."/>
            <person name="Bruemmer F."/>
            <person name="Labrenz M."/>
            <person name="Spormann A.M."/>
            <person name="Op Den Camp H."/>
            <person name="Overmann J."/>
            <person name="Amann R."/>
            <person name="Jetten M.S.M."/>
            <person name="Mascher T."/>
            <person name="Medema M.H."/>
            <person name="Devos D.P."/>
            <person name="Kaster A.-K."/>
            <person name="Ovreas L."/>
            <person name="Rohde M."/>
            <person name="Galperin M.Y."/>
            <person name="Jogler C."/>
        </authorList>
    </citation>
    <scope>NUCLEOTIDE SEQUENCE [LARGE SCALE GENOMIC DNA]</scope>
    <source>
        <strain evidence="1 2">CA85</strain>
    </source>
</reference>
<protein>
    <submittedName>
        <fullName evidence="1">Uncharacterized protein</fullName>
    </submittedName>
</protein>
<sequence length="164" mass="18366">MSYRTNMSYRTWGATAQWMFSSRILTSVAMLAGLTLANMGSLPAQEPDETAPTSAAAKLNPANWSMPSFRLPDFLVRNDDQERIVERKNTLVGDIKTTASESWQRTKDTFNPARLNPMNLFAGDSNQSTDEKKPGFFSTLLAPMTPEPEERVATVNEFLNQDRP</sequence>
<accession>A0A5C5X0C1</accession>
<gene>
    <name evidence="1" type="ORF">CA85_44420</name>
</gene>
<name>A0A5C5X0C1_9BACT</name>
<comment type="caution">
    <text evidence="1">The sequence shown here is derived from an EMBL/GenBank/DDBJ whole genome shotgun (WGS) entry which is preliminary data.</text>
</comment>
<dbReference type="AlphaFoldDB" id="A0A5C5X0C1"/>
<proteinExistence type="predicted"/>
<evidence type="ECO:0000313" key="1">
    <source>
        <dbReference type="EMBL" id="TWT56260.1"/>
    </source>
</evidence>
<organism evidence="1 2">
    <name type="scientific">Allorhodopirellula solitaria</name>
    <dbReference type="NCBI Taxonomy" id="2527987"/>
    <lineage>
        <taxon>Bacteria</taxon>
        <taxon>Pseudomonadati</taxon>
        <taxon>Planctomycetota</taxon>
        <taxon>Planctomycetia</taxon>
        <taxon>Pirellulales</taxon>
        <taxon>Pirellulaceae</taxon>
        <taxon>Allorhodopirellula</taxon>
    </lineage>
</organism>